<proteinExistence type="predicted"/>
<feature type="region of interest" description="Disordered" evidence="1">
    <location>
        <begin position="115"/>
        <end position="146"/>
    </location>
</feature>
<sequence>MAPYMRSKRHKQAQKHVVAKDLFSSLADEIILQIFEQLPNDIIFELRKVNKHSVRCSNTIMAKRHTVLYIHPSTNSLNQALAICHHPVLGQHIQELVILWKSMWRDIEKAYPGYRENGTTEASPLPRSALHDPVEGSSTSTRQLKTRDDVVRAEKKAAEDKRVAAKHAEWESRFRAWPSNSTANSYLVDALAKLPKLHKLTFAERVKDGDRALCFNKTAQMIIDSHAHKHAMATPIALPRYSDADILFEILESPQLYISAINLGNPLPFTESIHYWPNASGLTSISLTLECGWPLTERSRVYRELLFASRATLEKLQVIVVRNPCRHQKKEWSSHAEPSFSFLTQDLEFPRLQKFEIEASLSGAEQLSAVENKPGRPVVLTIDAEAFLRPSIESGTLEHISFKNVLLEQPIESLSIHPDNLKIETLATRTKQLLEYLGDRAHALQHIDWTIVRFLHNDICTMPGTGVWRSQRCDRIGCHAYTPVGNGHTSTEDMEDLASELGVVLDNGSWDIGEWVMRTLRMRQEPEV</sequence>
<evidence type="ECO:0000256" key="1">
    <source>
        <dbReference type="SAM" id="MobiDB-lite"/>
    </source>
</evidence>
<name>A0AAJ0G9C7_9PEZI</name>
<evidence type="ECO:0008006" key="4">
    <source>
        <dbReference type="Google" id="ProtNLM"/>
    </source>
</evidence>
<gene>
    <name evidence="2" type="ORF">LTR09_009527</name>
</gene>
<evidence type="ECO:0000313" key="2">
    <source>
        <dbReference type="EMBL" id="KAK3049108.1"/>
    </source>
</evidence>
<protein>
    <recommendedName>
        <fullName evidence="4">F-box domain-containing protein</fullName>
    </recommendedName>
</protein>
<dbReference type="Proteomes" id="UP001271007">
    <property type="component" value="Unassembled WGS sequence"/>
</dbReference>
<keyword evidence="3" id="KW-1185">Reference proteome</keyword>
<organism evidence="2 3">
    <name type="scientific">Extremus antarcticus</name>
    <dbReference type="NCBI Taxonomy" id="702011"/>
    <lineage>
        <taxon>Eukaryota</taxon>
        <taxon>Fungi</taxon>
        <taxon>Dikarya</taxon>
        <taxon>Ascomycota</taxon>
        <taxon>Pezizomycotina</taxon>
        <taxon>Dothideomycetes</taxon>
        <taxon>Dothideomycetidae</taxon>
        <taxon>Mycosphaerellales</taxon>
        <taxon>Extremaceae</taxon>
        <taxon>Extremus</taxon>
    </lineage>
</organism>
<reference evidence="2" key="1">
    <citation type="submission" date="2023-04" db="EMBL/GenBank/DDBJ databases">
        <title>Black Yeasts Isolated from many extreme environments.</title>
        <authorList>
            <person name="Coleine C."/>
            <person name="Stajich J.E."/>
            <person name="Selbmann L."/>
        </authorList>
    </citation>
    <scope>NUCLEOTIDE SEQUENCE</scope>
    <source>
        <strain evidence="2">CCFEE 5312</strain>
    </source>
</reference>
<dbReference type="EMBL" id="JAWDJX010000042">
    <property type="protein sequence ID" value="KAK3049108.1"/>
    <property type="molecule type" value="Genomic_DNA"/>
</dbReference>
<evidence type="ECO:0000313" key="3">
    <source>
        <dbReference type="Proteomes" id="UP001271007"/>
    </source>
</evidence>
<accession>A0AAJ0G9C7</accession>
<dbReference type="AlphaFoldDB" id="A0AAJ0G9C7"/>
<comment type="caution">
    <text evidence="2">The sequence shown here is derived from an EMBL/GenBank/DDBJ whole genome shotgun (WGS) entry which is preliminary data.</text>
</comment>